<dbReference type="SUPFAM" id="SSF58104">
    <property type="entry name" value="Methyl-accepting chemotaxis protein (MCP) signaling domain"/>
    <property type="match status" value="1"/>
</dbReference>
<dbReference type="PRINTS" id="PR00260">
    <property type="entry name" value="CHEMTRNSDUCR"/>
</dbReference>
<dbReference type="GO" id="GO:0016020">
    <property type="term" value="C:membrane"/>
    <property type="evidence" value="ECO:0007669"/>
    <property type="project" value="UniProtKB-SubCell"/>
</dbReference>
<dbReference type="GO" id="GO:0006355">
    <property type="term" value="P:regulation of DNA-templated transcription"/>
    <property type="evidence" value="ECO:0007669"/>
    <property type="project" value="InterPro"/>
</dbReference>
<protein>
    <submittedName>
        <fullName evidence="7">PAS domain S-box-containing protein</fullName>
    </submittedName>
</protein>
<dbReference type="InterPro" id="IPR004090">
    <property type="entry name" value="Chemotax_Me-accpt_rcpt"/>
</dbReference>
<dbReference type="OrthoDB" id="2489132at2"/>
<keyword evidence="8" id="KW-1185">Reference proteome</keyword>
<dbReference type="InterPro" id="IPR025991">
    <property type="entry name" value="Chemoreceptor_zinc-bind_dom"/>
</dbReference>
<dbReference type="Pfam" id="PF00989">
    <property type="entry name" value="PAS"/>
    <property type="match status" value="1"/>
</dbReference>
<dbReference type="GO" id="GO:0006935">
    <property type="term" value="P:chemotaxis"/>
    <property type="evidence" value="ECO:0007669"/>
    <property type="project" value="InterPro"/>
</dbReference>
<dbReference type="SMART" id="SM00091">
    <property type="entry name" value="PAS"/>
    <property type="match status" value="1"/>
</dbReference>
<dbReference type="Pfam" id="PF00015">
    <property type="entry name" value="MCPsignal"/>
    <property type="match status" value="1"/>
</dbReference>
<dbReference type="Proteomes" id="UP000242999">
    <property type="component" value="Unassembled WGS sequence"/>
</dbReference>
<evidence type="ECO:0000256" key="2">
    <source>
        <dbReference type="ARBA" id="ARBA00023224"/>
    </source>
</evidence>
<comment type="similarity">
    <text evidence="3">Belongs to the methyl-accepting chemotaxis (MCP) protein family.</text>
</comment>
<dbReference type="Gene3D" id="1.20.120.30">
    <property type="entry name" value="Aspartate receptor, ligand-binding domain"/>
    <property type="match status" value="1"/>
</dbReference>
<keyword evidence="2 4" id="KW-0807">Transducer</keyword>
<evidence type="ECO:0000313" key="8">
    <source>
        <dbReference type="Proteomes" id="UP000242999"/>
    </source>
</evidence>
<gene>
    <name evidence="7" type="ORF">SAMN05421831_10155</name>
</gene>
<dbReference type="InterPro" id="IPR035965">
    <property type="entry name" value="PAS-like_dom_sf"/>
</dbReference>
<dbReference type="Gene3D" id="3.30.450.20">
    <property type="entry name" value="PAS domain"/>
    <property type="match status" value="1"/>
</dbReference>
<comment type="subcellular location">
    <subcellularLocation>
        <location evidence="1">Membrane</location>
    </subcellularLocation>
</comment>
<proteinExistence type="inferred from homology"/>
<sequence>MPANQSVTAEGTAKKESVMITMTDREGKITYANRRFMQVTGYSEQDLIGQPHSLMRDRQTPRTIWHLLWQHLQKGEEFFALICNQDAQGQRLWLFSAFYPDVNRQGQIVGFHAVHHLPSKAMLAKVQPLYQRILEAESQHKEAGLAVLAQAFAESGEEEYLPWILHLYNAHKQDAPLVQETPAQVASTYARRTSARSAAVPFLRSQITLVQSLYLLSACVFVLLAQLGYGQSGWMWLYPVIVAGLVWSIRRNISRALDVLHKIHHTLKLNKRGEMHHRIVKVTGLGEVGQVAWELNGFLDQMHAYFMESERAFGDAGLGYPRREALTQGLVGLPRLALERFNQGLSAMEEVQNMRSHNELMSGLSQINVNHLVPNLATLQKDLTEVIEGVRHALDTAQTNRSNAQESQVQIEAMTHHLQKITGVITSMQALVAELEQDGKKVVDALQIITEITEQTNLLALNASIEAARAGEHGRGFAVVADEVRQLASRSKEAAENISSIISTFIERSAQMNQASQTAGAEADYVGNKIGGFKTTFSDLAQTSKDTHARLGFACDKSFATLAKVDHIVYKQRAYLALQDLQTHQDAVQAVSVDHHQCRLGRWYEEGIGYQQFRQLHSYRNLLTPHAHVHEQAHQALMLAARDWLHNPELKQAILTAMEATETASDEVMHNLDILVQEKHHQ</sequence>
<dbReference type="Pfam" id="PF13682">
    <property type="entry name" value="CZB"/>
    <property type="match status" value="1"/>
</dbReference>
<dbReference type="InterPro" id="IPR000014">
    <property type="entry name" value="PAS"/>
</dbReference>
<feature type="domain" description="Methyl-accepting transducer" evidence="5">
    <location>
        <begin position="368"/>
        <end position="574"/>
    </location>
</feature>
<dbReference type="EMBL" id="FNYH01000001">
    <property type="protein sequence ID" value="SEI37525.1"/>
    <property type="molecule type" value="Genomic_DNA"/>
</dbReference>
<reference evidence="8" key="1">
    <citation type="submission" date="2016-10" db="EMBL/GenBank/DDBJ databases">
        <authorList>
            <person name="Varghese N."/>
            <person name="Submissions S."/>
        </authorList>
    </citation>
    <scope>NUCLEOTIDE SEQUENCE [LARGE SCALE GENOMIC DNA]</scope>
    <source>
        <strain evidence="8">DSM 7165</strain>
    </source>
</reference>
<dbReference type="Gene3D" id="1.10.287.950">
    <property type="entry name" value="Methyl-accepting chemotaxis protein"/>
    <property type="match status" value="1"/>
</dbReference>
<dbReference type="GO" id="GO:0004888">
    <property type="term" value="F:transmembrane signaling receptor activity"/>
    <property type="evidence" value="ECO:0007669"/>
    <property type="project" value="InterPro"/>
</dbReference>
<dbReference type="CDD" id="cd00130">
    <property type="entry name" value="PAS"/>
    <property type="match status" value="1"/>
</dbReference>
<dbReference type="PANTHER" id="PTHR32089">
    <property type="entry name" value="METHYL-ACCEPTING CHEMOTAXIS PROTEIN MCPB"/>
    <property type="match status" value="1"/>
</dbReference>
<evidence type="ECO:0000256" key="3">
    <source>
        <dbReference type="ARBA" id="ARBA00029447"/>
    </source>
</evidence>
<accession>A0A1H6QE54</accession>
<dbReference type="InterPro" id="IPR004089">
    <property type="entry name" value="MCPsignal_dom"/>
</dbReference>
<evidence type="ECO:0000313" key="7">
    <source>
        <dbReference type="EMBL" id="SEI37525.1"/>
    </source>
</evidence>
<dbReference type="PROSITE" id="PS50112">
    <property type="entry name" value="PAS"/>
    <property type="match status" value="1"/>
</dbReference>
<dbReference type="RefSeq" id="WP_093307687.1">
    <property type="nucleotide sequence ID" value="NZ_FNYH01000001.1"/>
</dbReference>
<evidence type="ECO:0000256" key="1">
    <source>
        <dbReference type="ARBA" id="ARBA00004370"/>
    </source>
</evidence>
<dbReference type="AlphaFoldDB" id="A0A1H6QE54"/>
<dbReference type="GO" id="GO:0007165">
    <property type="term" value="P:signal transduction"/>
    <property type="evidence" value="ECO:0007669"/>
    <property type="project" value="UniProtKB-KW"/>
</dbReference>
<dbReference type="PANTHER" id="PTHR32089:SF112">
    <property type="entry name" value="LYSOZYME-LIKE PROTEIN-RELATED"/>
    <property type="match status" value="1"/>
</dbReference>
<dbReference type="InterPro" id="IPR013767">
    <property type="entry name" value="PAS_fold"/>
</dbReference>
<feature type="domain" description="PAS" evidence="6">
    <location>
        <begin position="20"/>
        <end position="50"/>
    </location>
</feature>
<dbReference type="NCBIfam" id="TIGR00229">
    <property type="entry name" value="sensory_box"/>
    <property type="match status" value="1"/>
</dbReference>
<dbReference type="PROSITE" id="PS50111">
    <property type="entry name" value="CHEMOTAXIS_TRANSDUC_2"/>
    <property type="match status" value="1"/>
</dbReference>
<dbReference type="SUPFAM" id="SSF55785">
    <property type="entry name" value="PYP-like sensor domain (PAS domain)"/>
    <property type="match status" value="1"/>
</dbReference>
<dbReference type="STRING" id="64971.SAMN05421831_10155"/>
<evidence type="ECO:0000259" key="5">
    <source>
        <dbReference type="PROSITE" id="PS50111"/>
    </source>
</evidence>
<dbReference type="SMART" id="SM00283">
    <property type="entry name" value="MA"/>
    <property type="match status" value="1"/>
</dbReference>
<organism evidence="7 8">
    <name type="scientific">Allopseudospirillum japonicum</name>
    <dbReference type="NCBI Taxonomy" id="64971"/>
    <lineage>
        <taxon>Bacteria</taxon>
        <taxon>Pseudomonadati</taxon>
        <taxon>Pseudomonadota</taxon>
        <taxon>Gammaproteobacteria</taxon>
        <taxon>Oceanospirillales</taxon>
        <taxon>Oceanospirillaceae</taxon>
        <taxon>Allopseudospirillum</taxon>
    </lineage>
</organism>
<evidence type="ECO:0000256" key="4">
    <source>
        <dbReference type="PROSITE-ProRule" id="PRU00284"/>
    </source>
</evidence>
<evidence type="ECO:0000259" key="6">
    <source>
        <dbReference type="PROSITE" id="PS50112"/>
    </source>
</evidence>
<name>A0A1H6QE54_9GAMM</name>